<dbReference type="GO" id="GO:0006325">
    <property type="term" value="P:chromatin organization"/>
    <property type="evidence" value="ECO:0007669"/>
    <property type="project" value="EnsemblFungi"/>
</dbReference>
<dbReference type="GO" id="GO:0005669">
    <property type="term" value="C:transcription factor TFIID complex"/>
    <property type="evidence" value="ECO:0007669"/>
    <property type="project" value="EnsemblFungi"/>
</dbReference>
<keyword evidence="3" id="KW-0805">Transcription regulation</keyword>
<dbReference type="Pfam" id="PF07571">
    <property type="entry name" value="TAF6_C"/>
    <property type="match status" value="1"/>
</dbReference>
<reference evidence="8" key="1">
    <citation type="submission" date="2016-02" db="EMBL/GenBank/DDBJ databases">
        <title>Comparative genomics of biotechnologically important yeasts.</title>
        <authorList>
            <consortium name="DOE Joint Genome Institute"/>
            <person name="Riley R."/>
            <person name="Haridas S."/>
            <person name="Wolfe K.H."/>
            <person name="Lopes M.R."/>
            <person name="Hittinger C.T."/>
            <person name="Goker M."/>
            <person name="Salamov A."/>
            <person name="Wisecaver J."/>
            <person name="Long T.M."/>
            <person name="Aerts A.L."/>
            <person name="Barry K."/>
            <person name="Choi C."/>
            <person name="Clum A."/>
            <person name="Coughlan A.Y."/>
            <person name="Deshpande S."/>
            <person name="Douglass A.P."/>
            <person name="Hanson S.J."/>
            <person name="Klenk H.-P."/>
            <person name="Labutti K."/>
            <person name="Lapidus A."/>
            <person name="Lindquist E."/>
            <person name="Lipzen A."/>
            <person name="Meier-Kolthoff J.P."/>
            <person name="Ohm R.A."/>
            <person name="Otillar R.P."/>
            <person name="Pangilinan J."/>
            <person name="Peng Y."/>
            <person name="Rokas A."/>
            <person name="Rosa C.A."/>
            <person name="Scheuner C."/>
            <person name="Sibirny A.A."/>
            <person name="Slot J.C."/>
            <person name="Stielow J.B."/>
            <person name="Sun H."/>
            <person name="Kurtzman C.P."/>
            <person name="Blackwell M."/>
            <person name="Jeffries T.W."/>
            <person name="Grigoriev I.V."/>
        </authorList>
    </citation>
    <scope>NUCLEOTIDE SEQUENCE [LARGE SCALE GENOMIC DNA]</scope>
    <source>
        <strain evidence="8">NRRL Y-17796</strain>
    </source>
</reference>
<dbReference type="InterPro" id="IPR016024">
    <property type="entry name" value="ARM-type_fold"/>
</dbReference>
<dbReference type="GO" id="GO:0051123">
    <property type="term" value="P:RNA polymerase II preinitiation complex assembly"/>
    <property type="evidence" value="ECO:0007669"/>
    <property type="project" value="EnsemblFungi"/>
</dbReference>
<protein>
    <recommendedName>
        <fullName evidence="6">TATA box binding protein associated factor (TAF) histone-like fold domain-containing protein</fullName>
    </recommendedName>
</protein>
<dbReference type="GO" id="GO:0003682">
    <property type="term" value="F:chromatin binding"/>
    <property type="evidence" value="ECO:0007669"/>
    <property type="project" value="EnsemblFungi"/>
</dbReference>
<dbReference type="GO" id="GO:0003713">
    <property type="term" value="F:transcription coactivator activity"/>
    <property type="evidence" value="ECO:0007669"/>
    <property type="project" value="TreeGrafter"/>
</dbReference>
<dbReference type="GO" id="GO:0042802">
    <property type="term" value="F:identical protein binding"/>
    <property type="evidence" value="ECO:0007669"/>
    <property type="project" value="EnsemblFungi"/>
</dbReference>
<dbReference type="Pfam" id="PF02969">
    <property type="entry name" value="TAF"/>
    <property type="match status" value="1"/>
</dbReference>
<evidence type="ECO:0000256" key="2">
    <source>
        <dbReference type="ARBA" id="ARBA00007688"/>
    </source>
</evidence>
<evidence type="ECO:0000256" key="1">
    <source>
        <dbReference type="ARBA" id="ARBA00004123"/>
    </source>
</evidence>
<dbReference type="SUPFAM" id="SSF47113">
    <property type="entry name" value="Histone-fold"/>
    <property type="match status" value="1"/>
</dbReference>
<comment type="similarity">
    <text evidence="2">Belongs to the TAF6 family.</text>
</comment>
<dbReference type="AlphaFoldDB" id="A0A1E4TBW2"/>
<dbReference type="SMART" id="SM00803">
    <property type="entry name" value="TAF"/>
    <property type="match status" value="1"/>
</dbReference>
<dbReference type="PANTHER" id="PTHR10221:SF9">
    <property type="entry name" value="TRANSCRIPTION INITIATION FACTOR TFIID SUBUNIT 6"/>
    <property type="match status" value="1"/>
</dbReference>
<evidence type="ECO:0000256" key="3">
    <source>
        <dbReference type="ARBA" id="ARBA00023015"/>
    </source>
</evidence>
<dbReference type="CDD" id="cd22931">
    <property type="entry name" value="HFD_TAF6"/>
    <property type="match status" value="1"/>
</dbReference>
<keyword evidence="5" id="KW-0539">Nucleus</keyword>
<dbReference type="InterPro" id="IPR037796">
    <property type="entry name" value="TAF6"/>
</dbReference>
<dbReference type="GO" id="GO:0016251">
    <property type="term" value="F:RNA polymerase II general transcription initiation factor activity"/>
    <property type="evidence" value="ECO:0007669"/>
    <property type="project" value="InterPro"/>
</dbReference>
<name>A0A1E4TBW2_9ASCO</name>
<dbReference type="GO" id="GO:0046695">
    <property type="term" value="C:SLIK (SAGA-like) complex"/>
    <property type="evidence" value="ECO:0007669"/>
    <property type="project" value="EnsemblFungi"/>
</dbReference>
<dbReference type="GO" id="GO:0061629">
    <property type="term" value="F:RNA polymerase II-specific DNA-binding transcription factor binding"/>
    <property type="evidence" value="ECO:0007669"/>
    <property type="project" value="EnsemblFungi"/>
</dbReference>
<keyword evidence="4" id="KW-0804">Transcription</keyword>
<organism evidence="7 8">
    <name type="scientific">Tortispora caseinolytica NRRL Y-17796</name>
    <dbReference type="NCBI Taxonomy" id="767744"/>
    <lineage>
        <taxon>Eukaryota</taxon>
        <taxon>Fungi</taxon>
        <taxon>Dikarya</taxon>
        <taxon>Ascomycota</taxon>
        <taxon>Saccharomycotina</taxon>
        <taxon>Trigonopsidomycetes</taxon>
        <taxon>Trigonopsidales</taxon>
        <taxon>Trigonopsidaceae</taxon>
        <taxon>Tortispora</taxon>
    </lineage>
</organism>
<dbReference type="OrthoDB" id="361039at2759"/>
<sequence>MSDEAAGALAMDIEYRVHEILEEAMKFMRHSKRSTLSTTDINYALKVLNVEPVFGYESSRPIKFRPVVGQPLYFIEDEEVDLEKVINGPLPKVPKQVAFTAHWLAIEGVQPAIPENPTPDEIQSLPATIKGLDVSRAAATASNVQVKPLVKHILSKELQLYFERIAEALTGDNADLKSAAIGSLRNDPGLHQLVPYLIQIISEQVTHNLANLALMNTMLDTVDALINNKTIFIEPYIHAIMPPVLTLLLAKQVGGDNKDHYKLRDYAGSIAIYLCNKYAQTYHTLKPRVTRTLLRAFMDPSKSPGTHYGALIALKGLGPEVVRLVVLENVKVWSTTLSELPEEDKKVLVAAAKDTLSVLKENEDISEPSEQDKEKVREIVGEVLADEILADDALVRGILAAPSL</sequence>
<dbReference type="GO" id="GO:0045944">
    <property type="term" value="P:positive regulation of transcription by RNA polymerase II"/>
    <property type="evidence" value="ECO:0007669"/>
    <property type="project" value="EnsemblFungi"/>
</dbReference>
<evidence type="ECO:0000256" key="5">
    <source>
        <dbReference type="ARBA" id="ARBA00023242"/>
    </source>
</evidence>
<dbReference type="SUPFAM" id="SSF48371">
    <property type="entry name" value="ARM repeat"/>
    <property type="match status" value="1"/>
</dbReference>
<comment type="subcellular location">
    <subcellularLocation>
        <location evidence="1">Nucleus</location>
    </subcellularLocation>
</comment>
<dbReference type="EMBL" id="KV453843">
    <property type="protein sequence ID" value="ODV89245.1"/>
    <property type="molecule type" value="Genomic_DNA"/>
</dbReference>
<dbReference type="CDD" id="cd08050">
    <property type="entry name" value="TAF6C"/>
    <property type="match status" value="1"/>
</dbReference>
<evidence type="ECO:0000313" key="8">
    <source>
        <dbReference type="Proteomes" id="UP000095023"/>
    </source>
</evidence>
<dbReference type="Proteomes" id="UP000095023">
    <property type="component" value="Unassembled WGS sequence"/>
</dbReference>
<evidence type="ECO:0000256" key="4">
    <source>
        <dbReference type="ARBA" id="ARBA00023163"/>
    </source>
</evidence>
<dbReference type="Gene3D" id="1.25.40.770">
    <property type="entry name" value="TAF6, C-terminal HEAT repeat domain"/>
    <property type="match status" value="1"/>
</dbReference>
<gene>
    <name evidence="7" type="ORF">CANCADRAFT_58223</name>
</gene>
<dbReference type="GO" id="GO:2000144">
    <property type="term" value="P:positive regulation of DNA-templated transcription initiation"/>
    <property type="evidence" value="ECO:0007669"/>
    <property type="project" value="EnsemblFungi"/>
</dbReference>
<dbReference type="PANTHER" id="PTHR10221">
    <property type="entry name" value="TRANSCRIPTION INITIATION FACTOR TFIID SUBUNIT 6"/>
    <property type="match status" value="1"/>
</dbReference>
<evidence type="ECO:0000313" key="7">
    <source>
        <dbReference type="EMBL" id="ODV89245.1"/>
    </source>
</evidence>
<dbReference type="InterPro" id="IPR011442">
    <property type="entry name" value="TAF6_C"/>
</dbReference>
<dbReference type="GO" id="GO:0046982">
    <property type="term" value="F:protein heterodimerization activity"/>
    <property type="evidence" value="ECO:0007669"/>
    <property type="project" value="InterPro"/>
</dbReference>
<feature type="domain" description="TATA box binding protein associated factor (TAF) histone-like fold" evidence="6">
    <location>
        <begin position="1"/>
        <end position="46"/>
    </location>
</feature>
<dbReference type="FunFam" id="1.25.40.770:FF:000001">
    <property type="entry name" value="Transcription initiation factor TFIID subunit 6"/>
    <property type="match status" value="1"/>
</dbReference>
<keyword evidence="8" id="KW-1185">Reference proteome</keyword>
<dbReference type="GO" id="GO:0005829">
    <property type="term" value="C:cytosol"/>
    <property type="evidence" value="ECO:0007669"/>
    <property type="project" value="EnsemblFungi"/>
</dbReference>
<proteinExistence type="inferred from homology"/>
<dbReference type="GO" id="GO:0000124">
    <property type="term" value="C:SAGA complex"/>
    <property type="evidence" value="ECO:0007669"/>
    <property type="project" value="EnsemblFungi"/>
</dbReference>
<accession>A0A1E4TBW2</accession>
<dbReference type="InterPro" id="IPR046344">
    <property type="entry name" value="TAF6_C_sf"/>
</dbReference>
<dbReference type="InterPro" id="IPR009072">
    <property type="entry name" value="Histone-fold"/>
</dbReference>
<dbReference type="InterPro" id="IPR004823">
    <property type="entry name" value="TAF_TATA-bd_Histone-like_dom"/>
</dbReference>
<evidence type="ECO:0000259" key="6">
    <source>
        <dbReference type="SMART" id="SM00803"/>
    </source>
</evidence>
<dbReference type="Gene3D" id="1.10.20.10">
    <property type="entry name" value="Histone, subunit A"/>
    <property type="match status" value="1"/>
</dbReference>